<dbReference type="Gene3D" id="3.40.50.360">
    <property type="match status" value="1"/>
</dbReference>
<evidence type="ECO:0000256" key="5">
    <source>
        <dbReference type="ARBA" id="ARBA00048542"/>
    </source>
</evidence>
<dbReference type="EMBL" id="LMTZ01000100">
    <property type="protein sequence ID" value="KST66057.1"/>
    <property type="molecule type" value="Genomic_DNA"/>
</dbReference>
<evidence type="ECO:0000313" key="8">
    <source>
        <dbReference type="EMBL" id="KST65555.1"/>
    </source>
</evidence>
<comment type="subunit">
    <text evidence="6">Homodimer.</text>
</comment>
<accession>A0A0V7ZLV4</accession>
<dbReference type="EMBL" id="LMTZ01000107">
    <property type="protein sequence ID" value="KST65555.1"/>
    <property type="molecule type" value="Genomic_DNA"/>
</dbReference>
<comment type="function">
    <text evidence="6">Quinone reductase that provides resistance to thiol-specific stress caused by electrophilic quinones.</text>
</comment>
<evidence type="ECO:0000256" key="2">
    <source>
        <dbReference type="ARBA" id="ARBA00022643"/>
    </source>
</evidence>
<dbReference type="EC" id="1.7.1.17" evidence="6"/>
<dbReference type="GO" id="GO:0016655">
    <property type="term" value="F:oxidoreductase activity, acting on NAD(P)H, quinone or similar compound as acceptor"/>
    <property type="evidence" value="ECO:0007669"/>
    <property type="project" value="InterPro"/>
</dbReference>
<evidence type="ECO:0000259" key="7">
    <source>
        <dbReference type="Pfam" id="PF02525"/>
    </source>
</evidence>
<comment type="cofactor">
    <cofactor evidence="6">
        <name>FMN</name>
        <dbReference type="ChEBI" id="CHEBI:58210"/>
    </cofactor>
    <text evidence="6">Binds 1 FMN per subunit.</text>
</comment>
<keyword evidence="3 6" id="KW-0560">Oxidoreductase</keyword>
<dbReference type="SUPFAM" id="SSF52218">
    <property type="entry name" value="Flavoproteins"/>
    <property type="match status" value="1"/>
</dbReference>
<proteinExistence type="inferred from homology"/>
<keyword evidence="4 6" id="KW-0520">NAD</keyword>
<organism evidence="8 10">
    <name type="scientific">Mastigocoleus testarum BC008</name>
    <dbReference type="NCBI Taxonomy" id="371196"/>
    <lineage>
        <taxon>Bacteria</taxon>
        <taxon>Bacillati</taxon>
        <taxon>Cyanobacteriota</taxon>
        <taxon>Cyanophyceae</taxon>
        <taxon>Nostocales</taxon>
        <taxon>Hapalosiphonaceae</taxon>
        <taxon>Mastigocoleus</taxon>
    </lineage>
</organism>
<feature type="binding site" evidence="6">
    <location>
        <position position="10"/>
    </location>
    <ligand>
        <name>FMN</name>
        <dbReference type="ChEBI" id="CHEBI:58210"/>
    </ligand>
</feature>
<evidence type="ECO:0000313" key="10">
    <source>
        <dbReference type="Proteomes" id="UP000053372"/>
    </source>
</evidence>
<dbReference type="Pfam" id="PF02525">
    <property type="entry name" value="Flavodoxin_2"/>
    <property type="match status" value="1"/>
</dbReference>
<comment type="caution">
    <text evidence="8">The sequence shown here is derived from an EMBL/GenBank/DDBJ whole genome shotgun (WGS) entry which is preliminary data.</text>
</comment>
<feature type="domain" description="Flavodoxin-like fold" evidence="7">
    <location>
        <begin position="3"/>
        <end position="206"/>
    </location>
</feature>
<comment type="function">
    <text evidence="6">Also exhibits azoreductase activity. Catalyzes the reductive cleavage of the azo bond in aromatic azo compounds to the corresponding amines.</text>
</comment>
<dbReference type="RefSeq" id="WP_027845086.1">
    <property type="nucleotide sequence ID" value="NZ_LMTZ01000100.1"/>
</dbReference>
<dbReference type="GO" id="GO:0009055">
    <property type="term" value="F:electron transfer activity"/>
    <property type="evidence" value="ECO:0007669"/>
    <property type="project" value="UniProtKB-UniRule"/>
</dbReference>
<feature type="binding site" evidence="6">
    <location>
        <begin position="16"/>
        <end position="18"/>
    </location>
    <ligand>
        <name>FMN</name>
        <dbReference type="ChEBI" id="CHEBI:58210"/>
    </ligand>
</feature>
<dbReference type="EC" id="1.6.5.-" evidence="6"/>
<dbReference type="Proteomes" id="UP000053372">
    <property type="component" value="Unassembled WGS sequence"/>
</dbReference>
<dbReference type="InterPro" id="IPR003680">
    <property type="entry name" value="Flavodoxin_fold"/>
</dbReference>
<evidence type="ECO:0000256" key="3">
    <source>
        <dbReference type="ARBA" id="ARBA00023002"/>
    </source>
</evidence>
<comment type="similarity">
    <text evidence="6">Belongs to the azoreductase type 1 family.</text>
</comment>
<keyword evidence="2 6" id="KW-0288">FMN</keyword>
<keyword evidence="1 6" id="KW-0285">Flavoprotein</keyword>
<reference evidence="8 10" key="1">
    <citation type="journal article" date="2015" name="Genome Announc.">
        <title>Draft Genome of the Euendolithic (true boring) Cyanobacterium Mastigocoleus testarum strain BC008.</title>
        <authorList>
            <person name="Guida B.S."/>
            <person name="Garcia-Pichel F."/>
        </authorList>
    </citation>
    <scope>NUCLEOTIDE SEQUENCE [LARGE SCALE GENOMIC DNA]</scope>
    <source>
        <strain evidence="8 10">BC008</strain>
    </source>
</reference>
<dbReference type="OrthoDB" id="9805013at2"/>
<evidence type="ECO:0000256" key="6">
    <source>
        <dbReference type="HAMAP-Rule" id="MF_01216"/>
    </source>
</evidence>
<dbReference type="InterPro" id="IPR029039">
    <property type="entry name" value="Flavoprotein-like_sf"/>
</dbReference>
<dbReference type="HAMAP" id="MF_01216">
    <property type="entry name" value="Azoreductase_type1"/>
    <property type="match status" value="1"/>
</dbReference>
<sequence length="216" mass="24054">MANLLHIDTSPRGERSQSRALSKYFVEAWKDSHLEDSITYRDVGRNSIPHVNEPWIAACFTSPEKRTSDMWEAIQLSEQLVDELMAADVYVIGVPMYNFNIPSGFKAYIDQIVRIGRTYAFEPEDKESPYKPLVHGKKMFIITAHGAGGFAPGGRLEKLNHQAPYLKTAFGFIGITDITFISVENDELGGQKLADSIAAARAQINKLVNVPAINPK</sequence>
<dbReference type="PANTHER" id="PTHR43741:SF2">
    <property type="entry name" value="FMN-DEPENDENT NADH:QUINONE OXIDOREDUCTASE"/>
    <property type="match status" value="1"/>
</dbReference>
<dbReference type="InterPro" id="IPR050104">
    <property type="entry name" value="FMN-dep_NADH:Q_OxRdtase_AzoR1"/>
</dbReference>
<comment type="catalytic activity">
    <reaction evidence="6">
        <text>2 a quinone + NADH + H(+) = 2 a 1,4-benzosemiquinone + NAD(+)</text>
        <dbReference type="Rhea" id="RHEA:65952"/>
        <dbReference type="ChEBI" id="CHEBI:15378"/>
        <dbReference type="ChEBI" id="CHEBI:57540"/>
        <dbReference type="ChEBI" id="CHEBI:57945"/>
        <dbReference type="ChEBI" id="CHEBI:132124"/>
        <dbReference type="ChEBI" id="CHEBI:134225"/>
    </reaction>
</comment>
<name>A0A0V7ZLV4_9CYAN</name>
<gene>
    <name evidence="6" type="primary">azoR</name>
    <name evidence="9" type="ORF">BC008_24065</name>
    <name evidence="8" type="ORF">BC008_42295</name>
</gene>
<dbReference type="GO" id="GO:0010181">
    <property type="term" value="F:FMN binding"/>
    <property type="evidence" value="ECO:0007669"/>
    <property type="project" value="UniProtKB-UniRule"/>
</dbReference>
<comment type="caution">
    <text evidence="6">Lacks conserved residue(s) required for the propagation of feature annotation.</text>
</comment>
<dbReference type="AlphaFoldDB" id="A0A0V7ZLV4"/>
<keyword evidence="10" id="KW-1185">Reference proteome</keyword>
<protein>
    <recommendedName>
        <fullName evidence="6">FMN dependent NADH:quinone oxidoreductase</fullName>
        <ecNumber evidence="6">1.6.5.-</ecNumber>
    </recommendedName>
    <alternativeName>
        <fullName evidence="6">Azo-dye reductase</fullName>
    </alternativeName>
    <alternativeName>
        <fullName evidence="6">FMN-dependent NADH-azo compound oxidoreductase</fullName>
    </alternativeName>
    <alternativeName>
        <fullName evidence="6">FMN-dependent NADH-azoreductase</fullName>
        <ecNumber evidence="6">1.7.1.17</ecNumber>
    </alternativeName>
</protein>
<comment type="catalytic activity">
    <reaction evidence="5">
        <text>N,N-dimethyl-1,4-phenylenediamine + anthranilate + 2 NAD(+) = 2-(4-dimethylaminophenyl)diazenylbenzoate + 2 NADH + 2 H(+)</text>
        <dbReference type="Rhea" id="RHEA:55872"/>
        <dbReference type="ChEBI" id="CHEBI:15378"/>
        <dbReference type="ChEBI" id="CHEBI:15783"/>
        <dbReference type="ChEBI" id="CHEBI:16567"/>
        <dbReference type="ChEBI" id="CHEBI:57540"/>
        <dbReference type="ChEBI" id="CHEBI:57945"/>
        <dbReference type="ChEBI" id="CHEBI:71579"/>
        <dbReference type="EC" id="1.7.1.17"/>
    </reaction>
    <physiologicalReaction direction="right-to-left" evidence="5">
        <dbReference type="Rhea" id="RHEA:55874"/>
    </physiologicalReaction>
</comment>
<dbReference type="GO" id="GO:0016652">
    <property type="term" value="F:oxidoreductase activity, acting on NAD(P)H as acceptor"/>
    <property type="evidence" value="ECO:0007669"/>
    <property type="project" value="UniProtKB-UniRule"/>
</dbReference>
<evidence type="ECO:0000256" key="1">
    <source>
        <dbReference type="ARBA" id="ARBA00022630"/>
    </source>
</evidence>
<dbReference type="PANTHER" id="PTHR43741">
    <property type="entry name" value="FMN-DEPENDENT NADH-AZOREDUCTASE 1"/>
    <property type="match status" value="1"/>
</dbReference>
<evidence type="ECO:0000256" key="4">
    <source>
        <dbReference type="ARBA" id="ARBA00023027"/>
    </source>
</evidence>
<evidence type="ECO:0000313" key="9">
    <source>
        <dbReference type="EMBL" id="KST66057.1"/>
    </source>
</evidence>
<dbReference type="InterPro" id="IPR023048">
    <property type="entry name" value="NADH:quinone_OxRdtase_FMN_depd"/>
</dbReference>
<feature type="binding site" evidence="6">
    <location>
        <begin position="96"/>
        <end position="99"/>
    </location>
    <ligand>
        <name>FMN</name>
        <dbReference type="ChEBI" id="CHEBI:58210"/>
    </ligand>
</feature>